<keyword evidence="1" id="KW-0472">Membrane</keyword>
<comment type="caution">
    <text evidence="2">The sequence shown here is derived from an EMBL/GenBank/DDBJ whole genome shotgun (WGS) entry which is preliminary data.</text>
</comment>
<keyword evidence="1" id="KW-0812">Transmembrane</keyword>
<dbReference type="AlphaFoldDB" id="A0AA86YW74"/>
<name>A0AA86YW74_PROST</name>
<gene>
    <name evidence="2" type="ORF">PROSTU_04797</name>
</gene>
<reference evidence="3" key="1">
    <citation type="submission" date="2008-04" db="EMBL/GenBank/DDBJ databases">
        <title>Draft genome sequence of Providencia stuartii (ATCC 25827).</title>
        <authorList>
            <person name="Sudarsanam P."/>
            <person name="Ley R."/>
            <person name="Guruge J."/>
            <person name="Turnbaugh P.J."/>
            <person name="Mahowald M."/>
            <person name="Liep D."/>
            <person name="Gordon J."/>
        </authorList>
    </citation>
    <scope>NUCLEOTIDE SEQUENCE [LARGE SCALE GENOMIC DNA]</scope>
    <source>
        <strain evidence="3">ATCC 25827</strain>
    </source>
</reference>
<reference evidence="3" key="2">
    <citation type="submission" date="2008-04" db="EMBL/GenBank/DDBJ databases">
        <title>Draft genome sequence of Providencia stuartii(ATCC 25827).</title>
        <authorList>
            <person name="Sudarsanam P."/>
            <person name="Ley R."/>
            <person name="Guruge J."/>
            <person name="Turnbaugh P.J."/>
            <person name="Mahowald M."/>
            <person name="Liep D."/>
            <person name="Gordon J."/>
        </authorList>
    </citation>
    <scope>NUCLEOTIDE SEQUENCE [LARGE SCALE GENOMIC DNA]</scope>
    <source>
        <strain evidence="3">ATCC 25827</strain>
    </source>
</reference>
<sequence length="49" mass="5650">MLTLLLSSVLDRERSAHLFFFLGKVLFLLKITDKAIFIGSFFIKKSCKI</sequence>
<evidence type="ECO:0000256" key="1">
    <source>
        <dbReference type="SAM" id="Phobius"/>
    </source>
</evidence>
<evidence type="ECO:0000313" key="2">
    <source>
        <dbReference type="EMBL" id="EDU57552.1"/>
    </source>
</evidence>
<reference evidence="2 3" key="3">
    <citation type="submission" date="2008-05" db="EMBL/GenBank/DDBJ databases">
        <authorList>
            <person name="Fulton L."/>
            <person name="Clifton S."/>
            <person name="Fulton B."/>
            <person name="Xu J."/>
            <person name="Minx P."/>
            <person name="Pepin K.H."/>
            <person name="Johnson M."/>
            <person name="Thiruvilangam P."/>
            <person name="Bhonagiri V."/>
            <person name="Nash W.E."/>
            <person name="Mardis E.R."/>
            <person name="Wilson R.K."/>
        </authorList>
    </citation>
    <scope>NUCLEOTIDE SEQUENCE [LARGE SCALE GENOMIC DNA]</scope>
    <source>
        <strain evidence="2 3">ATCC 25827</strain>
    </source>
</reference>
<proteinExistence type="predicted"/>
<accession>A0AA86YW74</accession>
<dbReference type="EMBL" id="ABJD02000118">
    <property type="protein sequence ID" value="EDU57552.1"/>
    <property type="molecule type" value="Genomic_DNA"/>
</dbReference>
<organism evidence="2 3">
    <name type="scientific">Providencia stuartii ATCC 25827</name>
    <dbReference type="NCBI Taxonomy" id="471874"/>
    <lineage>
        <taxon>Bacteria</taxon>
        <taxon>Pseudomonadati</taxon>
        <taxon>Pseudomonadota</taxon>
        <taxon>Gammaproteobacteria</taxon>
        <taxon>Enterobacterales</taxon>
        <taxon>Morganellaceae</taxon>
        <taxon>Providencia</taxon>
    </lineage>
</organism>
<feature type="transmembrane region" description="Helical" evidence="1">
    <location>
        <begin position="25"/>
        <end position="43"/>
    </location>
</feature>
<keyword evidence="1" id="KW-1133">Transmembrane helix</keyword>
<protein>
    <submittedName>
        <fullName evidence="2">Uncharacterized protein</fullName>
    </submittedName>
</protein>
<dbReference type="Proteomes" id="UP000004506">
    <property type="component" value="Unassembled WGS sequence"/>
</dbReference>
<evidence type="ECO:0000313" key="3">
    <source>
        <dbReference type="Proteomes" id="UP000004506"/>
    </source>
</evidence>